<dbReference type="GO" id="GO:0006955">
    <property type="term" value="P:immune response"/>
    <property type="evidence" value="ECO:0007669"/>
    <property type="project" value="InterPro"/>
</dbReference>
<sequence length="110" mass="12899">GTPSDLSPAHSGVLQYVFKSECPFANSIDRVRFVERHFYNRQQLMHFDSDVGHYVGHTLYGEIQARNRNNLPEKLEHKQAVVDRCRHKYEILEQFLMNRREPPSSSQCLP</sequence>
<evidence type="ECO:0000313" key="3">
    <source>
        <dbReference type="EMBL" id="NXG12595.1"/>
    </source>
</evidence>
<dbReference type="Proteomes" id="UP000558958">
    <property type="component" value="Unassembled WGS sequence"/>
</dbReference>
<name>A0A7K8ZBD6_9PASS</name>
<reference evidence="3 4" key="1">
    <citation type="submission" date="2019-09" db="EMBL/GenBank/DDBJ databases">
        <title>Bird 10,000 Genomes (B10K) Project - Family phase.</title>
        <authorList>
            <person name="Zhang G."/>
        </authorList>
    </citation>
    <scope>NUCLEOTIDE SEQUENCE [LARGE SCALE GENOMIC DNA]</scope>
    <source>
        <strain evidence="3">B10K-DU-001-06</strain>
        <tissue evidence="3">Muscle</tissue>
    </source>
</reference>
<dbReference type="EMBL" id="VWZD01013615">
    <property type="protein sequence ID" value="NXG12595.1"/>
    <property type="molecule type" value="Genomic_DNA"/>
</dbReference>
<dbReference type="InterPro" id="IPR000353">
    <property type="entry name" value="MHC_II_b_N"/>
</dbReference>
<dbReference type="SUPFAM" id="SSF54452">
    <property type="entry name" value="MHC antigen-recognition domain"/>
    <property type="match status" value="1"/>
</dbReference>
<dbReference type="InterPro" id="IPR014745">
    <property type="entry name" value="MHC_II_a/b_N"/>
</dbReference>
<accession>A0A7K8ZBD6</accession>
<feature type="non-terminal residue" evidence="3">
    <location>
        <position position="1"/>
    </location>
</feature>
<dbReference type="GO" id="GO:0019882">
    <property type="term" value="P:antigen processing and presentation"/>
    <property type="evidence" value="ECO:0007669"/>
    <property type="project" value="InterPro"/>
</dbReference>
<organism evidence="3 4">
    <name type="scientific">Sakesphorus luctuosus</name>
    <dbReference type="NCBI Taxonomy" id="419690"/>
    <lineage>
        <taxon>Eukaryota</taxon>
        <taxon>Metazoa</taxon>
        <taxon>Chordata</taxon>
        <taxon>Craniata</taxon>
        <taxon>Vertebrata</taxon>
        <taxon>Euteleostomi</taxon>
        <taxon>Archelosauria</taxon>
        <taxon>Archosauria</taxon>
        <taxon>Dinosauria</taxon>
        <taxon>Saurischia</taxon>
        <taxon>Theropoda</taxon>
        <taxon>Coelurosauria</taxon>
        <taxon>Aves</taxon>
        <taxon>Neognathae</taxon>
        <taxon>Neoaves</taxon>
        <taxon>Telluraves</taxon>
        <taxon>Australaves</taxon>
        <taxon>Passeriformes</taxon>
        <taxon>Thamnophilidae</taxon>
        <taxon>Sakesphorus</taxon>
    </lineage>
</organism>
<keyword evidence="4" id="KW-1185">Reference proteome</keyword>
<evidence type="ECO:0000259" key="2">
    <source>
        <dbReference type="SMART" id="SM00921"/>
    </source>
</evidence>
<evidence type="ECO:0000256" key="1">
    <source>
        <dbReference type="ARBA" id="ARBA00023180"/>
    </source>
</evidence>
<keyword evidence="1" id="KW-0325">Glycoprotein</keyword>
<dbReference type="Pfam" id="PF00969">
    <property type="entry name" value="MHC_II_beta"/>
    <property type="match status" value="1"/>
</dbReference>
<dbReference type="AlphaFoldDB" id="A0A7K8ZBD6"/>
<comment type="caution">
    <text evidence="3">The sequence shown here is derived from an EMBL/GenBank/DDBJ whole genome shotgun (WGS) entry which is preliminary data.</text>
</comment>
<dbReference type="Gene3D" id="3.10.320.10">
    <property type="entry name" value="Class II Histocompatibility Antigen, M Beta Chain, Chain B, domain 1"/>
    <property type="match status" value="1"/>
</dbReference>
<dbReference type="SMART" id="SM00921">
    <property type="entry name" value="MHC_II_beta"/>
    <property type="match status" value="1"/>
</dbReference>
<feature type="domain" description="MHC class II beta chain N-terminal" evidence="2">
    <location>
        <begin position="20"/>
        <end position="93"/>
    </location>
</feature>
<evidence type="ECO:0000313" key="4">
    <source>
        <dbReference type="Proteomes" id="UP000558958"/>
    </source>
</evidence>
<feature type="non-terminal residue" evidence="3">
    <location>
        <position position="110"/>
    </location>
</feature>
<protein>
    <submittedName>
        <fullName evidence="3">HB24 protein</fullName>
    </submittedName>
</protein>
<dbReference type="InterPro" id="IPR011162">
    <property type="entry name" value="MHC_I/II-like_Ag-recog"/>
</dbReference>
<gene>
    <name evidence="3" type="primary">Hb24_0</name>
    <name evidence="3" type="ORF">SAKLUC_R00985</name>
</gene>
<proteinExistence type="predicted"/>
<dbReference type="GO" id="GO:0042613">
    <property type="term" value="C:MHC class II protein complex"/>
    <property type="evidence" value="ECO:0007669"/>
    <property type="project" value="InterPro"/>
</dbReference>